<dbReference type="Proteomes" id="UP001369086">
    <property type="component" value="Unassembled WGS sequence"/>
</dbReference>
<keyword evidence="2" id="KW-0547">Nucleotide-binding</keyword>
<dbReference type="InterPro" id="IPR006703">
    <property type="entry name" value="G_AIG1"/>
</dbReference>
<comment type="similarity">
    <text evidence="1">Belongs to the TRAFAC class TrmE-Era-EngA-EngB-Septin-like GTPase superfamily. AIG1/Toc34/Toc159-like paraseptin GTPase family. IAN subfamily.</text>
</comment>
<feature type="domain" description="AIG1-type G" evidence="4">
    <location>
        <begin position="11"/>
        <end position="140"/>
    </location>
</feature>
<dbReference type="SUPFAM" id="SSF52540">
    <property type="entry name" value="P-loop containing nucleoside triphosphate hydrolases"/>
    <property type="match status" value="1"/>
</dbReference>
<name>A0ABR0YG37_HUSHU</name>
<comment type="caution">
    <text evidence="5">The sequence shown here is derived from an EMBL/GenBank/DDBJ whole genome shotgun (WGS) entry which is preliminary data.</text>
</comment>
<evidence type="ECO:0000256" key="1">
    <source>
        <dbReference type="ARBA" id="ARBA00008535"/>
    </source>
</evidence>
<dbReference type="Gene3D" id="3.40.50.300">
    <property type="entry name" value="P-loop containing nucleotide triphosphate hydrolases"/>
    <property type="match status" value="1"/>
</dbReference>
<proteinExistence type="inferred from homology"/>
<protein>
    <submittedName>
        <fullName evidence="5">GTPase IMAP family member 2-like</fullName>
    </submittedName>
</protein>
<dbReference type="PANTHER" id="PTHR10903:SF167">
    <property type="entry name" value="GTPASE IMAP FAMILY MEMBER 6-RELATED"/>
    <property type="match status" value="1"/>
</dbReference>
<dbReference type="PROSITE" id="PS51720">
    <property type="entry name" value="G_AIG1"/>
    <property type="match status" value="1"/>
</dbReference>
<dbReference type="Pfam" id="PF04548">
    <property type="entry name" value="AIG1"/>
    <property type="match status" value="1"/>
</dbReference>
<evidence type="ECO:0000256" key="3">
    <source>
        <dbReference type="ARBA" id="ARBA00023134"/>
    </source>
</evidence>
<dbReference type="PANTHER" id="PTHR10903">
    <property type="entry name" value="GTPASE, IMAP FAMILY MEMBER-RELATED"/>
    <property type="match status" value="1"/>
</dbReference>
<reference evidence="5 6" key="1">
    <citation type="submission" date="2021-05" db="EMBL/GenBank/DDBJ databases">
        <authorList>
            <person name="Zahm M."/>
            <person name="Klopp C."/>
            <person name="Cabau C."/>
            <person name="Kuhl H."/>
            <person name="Suciu R."/>
            <person name="Ciorpac M."/>
            <person name="Holostenco D."/>
            <person name="Gessner J."/>
            <person name="Wuertz S."/>
            <person name="Hohne C."/>
            <person name="Stock M."/>
            <person name="Gislard M."/>
            <person name="Lluch J."/>
            <person name="Milhes M."/>
            <person name="Lampietro C."/>
            <person name="Lopez Roques C."/>
            <person name="Donnadieu C."/>
            <person name="Du K."/>
            <person name="Schartl M."/>
            <person name="Guiguen Y."/>
        </authorList>
    </citation>
    <scope>NUCLEOTIDE SEQUENCE [LARGE SCALE GENOMIC DNA]</scope>
    <source>
        <strain evidence="5">Hh-F2</strain>
        <tissue evidence="5">Blood</tissue>
    </source>
</reference>
<evidence type="ECO:0000256" key="2">
    <source>
        <dbReference type="ARBA" id="ARBA00022741"/>
    </source>
</evidence>
<keyword evidence="6" id="KW-1185">Reference proteome</keyword>
<evidence type="ECO:0000313" key="6">
    <source>
        <dbReference type="Proteomes" id="UP001369086"/>
    </source>
</evidence>
<dbReference type="InterPro" id="IPR045058">
    <property type="entry name" value="GIMA/IAN/Toc"/>
</dbReference>
<dbReference type="EMBL" id="JAHFZB010000031">
    <property type="protein sequence ID" value="KAK6471612.1"/>
    <property type="molecule type" value="Genomic_DNA"/>
</dbReference>
<organism evidence="5 6">
    <name type="scientific">Huso huso</name>
    <name type="common">Beluga</name>
    <name type="synonym">Acipenser huso</name>
    <dbReference type="NCBI Taxonomy" id="61971"/>
    <lineage>
        <taxon>Eukaryota</taxon>
        <taxon>Metazoa</taxon>
        <taxon>Chordata</taxon>
        <taxon>Craniata</taxon>
        <taxon>Vertebrata</taxon>
        <taxon>Euteleostomi</taxon>
        <taxon>Actinopterygii</taxon>
        <taxon>Chondrostei</taxon>
        <taxon>Acipenseriformes</taxon>
        <taxon>Acipenseridae</taxon>
        <taxon>Huso</taxon>
    </lineage>
</organism>
<sequence>MDIDARSWDSNPRLRIVLVGNTGTGKSASGNTILGRKEFKSEASSYSVTNVCERRDGEVAGRSVAVVDTPDLLDSERSQPDIQRHVKDCASLSAPGPHAFLLTTDWTTIHRRREASRGDNPGDVWRGSYKAHYCAFHPRG</sequence>
<accession>A0ABR0YG37</accession>
<keyword evidence="3" id="KW-0342">GTP-binding</keyword>
<evidence type="ECO:0000313" key="5">
    <source>
        <dbReference type="EMBL" id="KAK6471612.1"/>
    </source>
</evidence>
<evidence type="ECO:0000259" key="4">
    <source>
        <dbReference type="PROSITE" id="PS51720"/>
    </source>
</evidence>
<dbReference type="InterPro" id="IPR027417">
    <property type="entry name" value="P-loop_NTPase"/>
</dbReference>
<gene>
    <name evidence="5" type="ORF">HHUSO_G29547</name>
</gene>